<dbReference type="AlphaFoldDB" id="A0AAV4G5I0"/>
<evidence type="ECO:0000313" key="2">
    <source>
        <dbReference type="Proteomes" id="UP000762676"/>
    </source>
</evidence>
<protein>
    <submittedName>
        <fullName evidence="1">Uncharacterized protein</fullName>
    </submittedName>
</protein>
<accession>A0AAV4G5I0</accession>
<gene>
    <name evidence="1" type="ORF">ElyMa_002314700</name>
</gene>
<dbReference type="EMBL" id="BMAT01004783">
    <property type="protein sequence ID" value="GFR80444.1"/>
    <property type="molecule type" value="Genomic_DNA"/>
</dbReference>
<reference evidence="1 2" key="1">
    <citation type="journal article" date="2021" name="Elife">
        <title>Chloroplast acquisition without the gene transfer in kleptoplastic sea slugs, Plakobranchus ocellatus.</title>
        <authorList>
            <person name="Maeda T."/>
            <person name="Takahashi S."/>
            <person name="Yoshida T."/>
            <person name="Shimamura S."/>
            <person name="Takaki Y."/>
            <person name="Nagai Y."/>
            <person name="Toyoda A."/>
            <person name="Suzuki Y."/>
            <person name="Arimoto A."/>
            <person name="Ishii H."/>
            <person name="Satoh N."/>
            <person name="Nishiyama T."/>
            <person name="Hasebe M."/>
            <person name="Maruyama T."/>
            <person name="Minagawa J."/>
            <person name="Obokata J."/>
            <person name="Shigenobu S."/>
        </authorList>
    </citation>
    <scope>NUCLEOTIDE SEQUENCE [LARGE SCALE GENOMIC DNA]</scope>
</reference>
<comment type="caution">
    <text evidence="1">The sequence shown here is derived from an EMBL/GenBank/DDBJ whole genome shotgun (WGS) entry which is preliminary data.</text>
</comment>
<keyword evidence="2" id="KW-1185">Reference proteome</keyword>
<dbReference type="Proteomes" id="UP000762676">
    <property type="component" value="Unassembled WGS sequence"/>
</dbReference>
<evidence type="ECO:0000313" key="1">
    <source>
        <dbReference type="EMBL" id="GFR80444.1"/>
    </source>
</evidence>
<organism evidence="1 2">
    <name type="scientific">Elysia marginata</name>
    <dbReference type="NCBI Taxonomy" id="1093978"/>
    <lineage>
        <taxon>Eukaryota</taxon>
        <taxon>Metazoa</taxon>
        <taxon>Spiralia</taxon>
        <taxon>Lophotrochozoa</taxon>
        <taxon>Mollusca</taxon>
        <taxon>Gastropoda</taxon>
        <taxon>Heterobranchia</taxon>
        <taxon>Euthyneura</taxon>
        <taxon>Panpulmonata</taxon>
        <taxon>Sacoglossa</taxon>
        <taxon>Placobranchoidea</taxon>
        <taxon>Plakobranchidae</taxon>
        <taxon>Elysia</taxon>
    </lineage>
</organism>
<sequence length="310" mass="33942">MVSVVHVPSAMEPMLSLGEDKNIFLHGVWVAGLKISNRLVNSIASDFAQKPSRRCTLALSKTGLDFQVLPSLPNLDNALDKDSITSDMRPGKSQHIAFPALRDVSMNPHNQHCLMVIFLDAKNRFSILVFSCENPRTLWQVSKDYQTLKNKKVTDQESPQPRVNGSAVIITSGANLQPTEVPDANEVSEESKEPAVKIHSHSQNGSSYTSIDIPKTIVGNLQQSGAYEVENDGLQFHRKVANSGSDGTVQTFHVSVQVSDVGTGSETDAVSINRSVSWSQEVEDNVFETDGEPPQTTTVSAMAYHNVRNR</sequence>
<proteinExistence type="predicted"/>
<name>A0AAV4G5I0_9GAST</name>